<name>A0A0E9PAD2_ANGAN</name>
<feature type="chain" id="PRO_5012181403" evidence="1">
    <location>
        <begin position="16"/>
        <end position="36"/>
    </location>
</feature>
<organism evidence="2">
    <name type="scientific">Anguilla anguilla</name>
    <name type="common">European freshwater eel</name>
    <name type="synonym">Muraena anguilla</name>
    <dbReference type="NCBI Taxonomy" id="7936"/>
    <lineage>
        <taxon>Eukaryota</taxon>
        <taxon>Metazoa</taxon>
        <taxon>Chordata</taxon>
        <taxon>Craniata</taxon>
        <taxon>Vertebrata</taxon>
        <taxon>Euteleostomi</taxon>
        <taxon>Actinopterygii</taxon>
        <taxon>Neopterygii</taxon>
        <taxon>Teleostei</taxon>
        <taxon>Anguilliformes</taxon>
        <taxon>Anguillidae</taxon>
        <taxon>Anguilla</taxon>
    </lineage>
</organism>
<dbReference type="EMBL" id="GBXM01107552">
    <property type="protein sequence ID" value="JAH01025.1"/>
    <property type="molecule type" value="Transcribed_RNA"/>
</dbReference>
<feature type="signal peptide" evidence="1">
    <location>
        <begin position="1"/>
        <end position="15"/>
    </location>
</feature>
<evidence type="ECO:0000313" key="2">
    <source>
        <dbReference type="EMBL" id="JAH01025.1"/>
    </source>
</evidence>
<sequence>MSVLLLSSWSLLCALLRLLSLVGRPDFGSVLDLPYF</sequence>
<keyword evidence="1" id="KW-0732">Signal</keyword>
<proteinExistence type="predicted"/>
<reference evidence="2" key="2">
    <citation type="journal article" date="2015" name="Fish Shellfish Immunol.">
        <title>Early steps in the European eel (Anguilla anguilla)-Vibrio vulnificus interaction in the gills: Role of the RtxA13 toxin.</title>
        <authorList>
            <person name="Callol A."/>
            <person name="Pajuelo D."/>
            <person name="Ebbesson L."/>
            <person name="Teles M."/>
            <person name="MacKenzie S."/>
            <person name="Amaro C."/>
        </authorList>
    </citation>
    <scope>NUCLEOTIDE SEQUENCE</scope>
</reference>
<accession>A0A0E9PAD2</accession>
<protein>
    <submittedName>
        <fullName evidence="2">Uncharacterized protein</fullName>
    </submittedName>
</protein>
<evidence type="ECO:0000256" key="1">
    <source>
        <dbReference type="SAM" id="SignalP"/>
    </source>
</evidence>
<dbReference type="AlphaFoldDB" id="A0A0E9PAD2"/>
<reference evidence="2" key="1">
    <citation type="submission" date="2014-11" db="EMBL/GenBank/DDBJ databases">
        <authorList>
            <person name="Amaro Gonzalez C."/>
        </authorList>
    </citation>
    <scope>NUCLEOTIDE SEQUENCE</scope>
</reference>